<evidence type="ECO:0000313" key="6">
    <source>
        <dbReference type="Proteomes" id="UP000663829"/>
    </source>
</evidence>
<reference evidence="2" key="1">
    <citation type="submission" date="2021-02" db="EMBL/GenBank/DDBJ databases">
        <authorList>
            <person name="Nowell W R."/>
        </authorList>
    </citation>
    <scope>NUCLEOTIDE SEQUENCE</scope>
</reference>
<feature type="compositionally biased region" description="Basic and acidic residues" evidence="1">
    <location>
        <begin position="63"/>
        <end position="77"/>
    </location>
</feature>
<evidence type="ECO:0000256" key="1">
    <source>
        <dbReference type="SAM" id="MobiDB-lite"/>
    </source>
</evidence>
<evidence type="ECO:0000313" key="4">
    <source>
        <dbReference type="EMBL" id="CAF3637404.1"/>
    </source>
</evidence>
<feature type="region of interest" description="Disordered" evidence="1">
    <location>
        <begin position="53"/>
        <end position="112"/>
    </location>
</feature>
<protein>
    <submittedName>
        <fullName evidence="2">Uncharacterized protein</fullName>
    </submittedName>
</protein>
<dbReference type="Proteomes" id="UP000682733">
    <property type="component" value="Unassembled WGS sequence"/>
</dbReference>
<evidence type="ECO:0000313" key="5">
    <source>
        <dbReference type="EMBL" id="CAF3640100.1"/>
    </source>
</evidence>
<keyword evidence="6" id="KW-1185">Reference proteome</keyword>
<accession>A0A813W2A2</accession>
<organism evidence="2 6">
    <name type="scientific">Didymodactylos carnosus</name>
    <dbReference type="NCBI Taxonomy" id="1234261"/>
    <lineage>
        <taxon>Eukaryota</taxon>
        <taxon>Metazoa</taxon>
        <taxon>Spiralia</taxon>
        <taxon>Gnathifera</taxon>
        <taxon>Rotifera</taxon>
        <taxon>Eurotatoria</taxon>
        <taxon>Bdelloidea</taxon>
        <taxon>Philodinida</taxon>
        <taxon>Philodinidae</taxon>
        <taxon>Didymodactylos</taxon>
    </lineage>
</organism>
<proteinExistence type="predicted"/>
<gene>
    <name evidence="2" type="ORF">GPM918_LOCUS6009</name>
    <name evidence="3" type="ORF">OVA965_LOCUS7339</name>
    <name evidence="4" type="ORF">SRO942_LOCUS6009</name>
    <name evidence="5" type="ORF">TMI583_LOCUS7335</name>
</gene>
<dbReference type="Proteomes" id="UP000677228">
    <property type="component" value="Unassembled WGS sequence"/>
</dbReference>
<evidence type="ECO:0000313" key="2">
    <source>
        <dbReference type="EMBL" id="CAF0849790.1"/>
    </source>
</evidence>
<sequence>MCKWMGGIPGTPTNAFESSNLRCLEVDSSIDSDIEVDDLQQTLNDNFFRIDIGSVSSSSDDEGTAKKNDNLKKLNEKQEEENSEGENDIKQENDPITVPATSNLITTGRATTAATTTTMKTVLQHRE</sequence>
<dbReference type="EMBL" id="CAJNOQ010000903">
    <property type="protein sequence ID" value="CAF0849790.1"/>
    <property type="molecule type" value="Genomic_DNA"/>
</dbReference>
<dbReference type="Proteomes" id="UP000663829">
    <property type="component" value="Unassembled WGS sequence"/>
</dbReference>
<dbReference type="EMBL" id="CAJOBC010000903">
    <property type="protein sequence ID" value="CAF3637404.1"/>
    <property type="molecule type" value="Genomic_DNA"/>
</dbReference>
<name>A0A813W2A2_9BILA</name>
<dbReference type="AlphaFoldDB" id="A0A813W2A2"/>
<dbReference type="Proteomes" id="UP000681722">
    <property type="component" value="Unassembled WGS sequence"/>
</dbReference>
<dbReference type="EMBL" id="CAJNOK010002325">
    <property type="protein sequence ID" value="CAF0854939.1"/>
    <property type="molecule type" value="Genomic_DNA"/>
</dbReference>
<comment type="caution">
    <text evidence="2">The sequence shown here is derived from an EMBL/GenBank/DDBJ whole genome shotgun (WGS) entry which is preliminary data.</text>
</comment>
<evidence type="ECO:0000313" key="3">
    <source>
        <dbReference type="EMBL" id="CAF0854939.1"/>
    </source>
</evidence>
<dbReference type="EMBL" id="CAJOBA010002325">
    <property type="protein sequence ID" value="CAF3640100.1"/>
    <property type="molecule type" value="Genomic_DNA"/>
</dbReference>